<dbReference type="GeneID" id="24906614"/>
<dbReference type="InterPro" id="IPR006059">
    <property type="entry name" value="SBP"/>
</dbReference>
<dbReference type="STRING" id="582419.TES1_0532"/>
<name>W0I1M9_9EURY</name>
<dbReference type="AlphaFoldDB" id="W0I1M9"/>
<organism evidence="1 2">
    <name type="scientific">Thermococcus paralvinellae</name>
    <dbReference type="NCBI Taxonomy" id="582419"/>
    <lineage>
        <taxon>Archaea</taxon>
        <taxon>Methanobacteriati</taxon>
        <taxon>Methanobacteriota</taxon>
        <taxon>Thermococci</taxon>
        <taxon>Thermococcales</taxon>
        <taxon>Thermococcaceae</taxon>
        <taxon>Thermococcus</taxon>
    </lineage>
</organism>
<evidence type="ECO:0000313" key="1">
    <source>
        <dbReference type="EMBL" id="AHF79926.1"/>
    </source>
</evidence>
<gene>
    <name evidence="1" type="ORF">TES1_0532</name>
</gene>
<dbReference type="Proteomes" id="UP000019027">
    <property type="component" value="Chromosome"/>
</dbReference>
<proteinExistence type="predicted"/>
<dbReference type="PANTHER" id="PTHR43649">
    <property type="entry name" value="ARABINOSE-BINDING PROTEIN-RELATED"/>
    <property type="match status" value="1"/>
</dbReference>
<dbReference type="EMBL" id="CP006965">
    <property type="protein sequence ID" value="AHF79926.1"/>
    <property type="molecule type" value="Genomic_DNA"/>
</dbReference>
<dbReference type="KEGG" id="ths:TES1_0532"/>
<evidence type="ECO:0000313" key="2">
    <source>
        <dbReference type="Proteomes" id="UP000019027"/>
    </source>
</evidence>
<dbReference type="SUPFAM" id="SSF53850">
    <property type="entry name" value="Periplasmic binding protein-like II"/>
    <property type="match status" value="1"/>
</dbReference>
<dbReference type="InterPro" id="IPR050490">
    <property type="entry name" value="Bact_solute-bd_prot1"/>
</dbReference>
<dbReference type="Pfam" id="PF01547">
    <property type="entry name" value="SBP_bac_1"/>
    <property type="match status" value="1"/>
</dbReference>
<dbReference type="PANTHER" id="PTHR43649:SF12">
    <property type="entry name" value="DIACETYLCHITOBIOSE BINDING PROTEIN DASA"/>
    <property type="match status" value="1"/>
</dbReference>
<dbReference type="HOGENOM" id="CLU_031285_10_1_2"/>
<keyword evidence="2" id="KW-1185">Reference proteome</keyword>
<dbReference type="OrthoDB" id="30637at2157"/>
<protein>
    <submittedName>
        <fullName evidence="1">Multiple sugar-binding transport solute-binding protein</fullName>
    </submittedName>
</protein>
<dbReference type="RefSeq" id="WP_042679987.1">
    <property type="nucleotide sequence ID" value="NZ_CP006965.1"/>
</dbReference>
<dbReference type="Gene3D" id="3.40.190.10">
    <property type="entry name" value="Periplasmic binding protein-like II"/>
    <property type="match status" value="2"/>
</dbReference>
<reference evidence="1 2" key="1">
    <citation type="journal article" date="2014" name="Int. J. Syst. Evol. Microbiol.">
        <title>Thermococcus paralvinellae sp. nov. and Thermococcus cleftensis sp. nov. of hyperthermophilic heterotrophs from deep-sea hydrothermal vents.</title>
        <authorList>
            <person name="Hensley S.A."/>
            <person name="Jung J.H."/>
            <person name="Park C.S."/>
            <person name="Holden J.F."/>
        </authorList>
    </citation>
    <scope>NUCLEOTIDE SEQUENCE [LARGE SCALE GENOMIC DNA]</scope>
    <source>
        <strain evidence="1 2">ES1</strain>
    </source>
</reference>
<accession>W0I1M9</accession>
<sequence length="362" mass="41259">MIKVKYEIYPWKGYYDKIKAAVAAGKGPDVAELGLPNNFAIEGVLLPLDDFIKKEGDAFVKDFYEGPWKAGINPIDGKQYNIPWFTAVRIPFWNKDLMDKYGIKEVPKTWDEFLKVCELIKEKSGGQEYCFAFGGQWSSYQLPWVWQAGGDLVSPDQRKATIDTPEWKKAIGLLKSFIDKGYAPKACPTWKGLQVEGLFKSGKVLMVYDGPWFIGDLQENTKINFIVSEPLEGPAGKYVFAGADSLVIFKNTKHPEEAWLFIKYMVSPEVQEKWCKVSRFFPSRYSVKNPFGDDPYMKIFAESAKYGKMYPPVASFAGVWGKVKPELEAYYLGKKSLDEALKKAQEEAQKAVDKWWTEKAKK</sequence>